<feature type="compositionally biased region" description="Pro residues" evidence="1">
    <location>
        <begin position="39"/>
        <end position="57"/>
    </location>
</feature>
<proteinExistence type="predicted"/>
<gene>
    <name evidence="2" type="ORF">E2562_019241</name>
</gene>
<keyword evidence="3" id="KW-1185">Reference proteome</keyword>
<reference evidence="2 3" key="1">
    <citation type="submission" date="2019-11" db="EMBL/GenBank/DDBJ databases">
        <title>Whole genome sequence of Oryza granulata.</title>
        <authorList>
            <person name="Li W."/>
        </authorList>
    </citation>
    <scope>NUCLEOTIDE SEQUENCE [LARGE SCALE GENOMIC DNA]</scope>
    <source>
        <strain evidence="3">cv. Menghai</strain>
        <tissue evidence="2">Leaf</tissue>
    </source>
</reference>
<protein>
    <submittedName>
        <fullName evidence="2">Uncharacterized protein</fullName>
    </submittedName>
</protein>
<evidence type="ECO:0000313" key="2">
    <source>
        <dbReference type="EMBL" id="KAF0933778.1"/>
    </source>
</evidence>
<evidence type="ECO:0000313" key="3">
    <source>
        <dbReference type="Proteomes" id="UP000479710"/>
    </source>
</evidence>
<feature type="region of interest" description="Disordered" evidence="1">
    <location>
        <begin position="16"/>
        <end position="58"/>
    </location>
</feature>
<evidence type="ECO:0000256" key="1">
    <source>
        <dbReference type="SAM" id="MobiDB-lite"/>
    </source>
</evidence>
<accession>A0A6G1FA25</accession>
<name>A0A6G1FA25_9ORYZ</name>
<dbReference type="Proteomes" id="UP000479710">
    <property type="component" value="Unassembled WGS sequence"/>
</dbReference>
<sequence>MPLAYSLPTLPAQRCALGPSTSATGGGARSVPLTHPTLRPAPPPDLYSPAPDQPPASRPMHLAHLQSLHVRAEMPCAGVDVAMEGGVAGHHRGCSHQHWRPRPSLVRLEVYRGKQTDGGFPLLHYQHAIAGPPPLPIPCREGLRGRLRAERRCGRRSASWHVLRRREHLASSQIHDAVGDRRMQRWLRCGRPGYTRG</sequence>
<dbReference type="EMBL" id="SPHZ02000001">
    <property type="protein sequence ID" value="KAF0933778.1"/>
    <property type="molecule type" value="Genomic_DNA"/>
</dbReference>
<comment type="caution">
    <text evidence="2">The sequence shown here is derived from an EMBL/GenBank/DDBJ whole genome shotgun (WGS) entry which is preliminary data.</text>
</comment>
<dbReference type="AlphaFoldDB" id="A0A6G1FA25"/>
<organism evidence="2 3">
    <name type="scientific">Oryza meyeriana var. granulata</name>
    <dbReference type="NCBI Taxonomy" id="110450"/>
    <lineage>
        <taxon>Eukaryota</taxon>
        <taxon>Viridiplantae</taxon>
        <taxon>Streptophyta</taxon>
        <taxon>Embryophyta</taxon>
        <taxon>Tracheophyta</taxon>
        <taxon>Spermatophyta</taxon>
        <taxon>Magnoliopsida</taxon>
        <taxon>Liliopsida</taxon>
        <taxon>Poales</taxon>
        <taxon>Poaceae</taxon>
        <taxon>BOP clade</taxon>
        <taxon>Oryzoideae</taxon>
        <taxon>Oryzeae</taxon>
        <taxon>Oryzinae</taxon>
        <taxon>Oryza</taxon>
        <taxon>Oryza meyeriana</taxon>
    </lineage>
</organism>